<protein>
    <submittedName>
        <fullName evidence="2">Uncharacterized protein</fullName>
    </submittedName>
</protein>
<gene>
    <name evidence="2" type="ORF">CK203_094486</name>
</gene>
<feature type="region of interest" description="Disordered" evidence="1">
    <location>
        <begin position="12"/>
        <end position="126"/>
    </location>
</feature>
<dbReference type="Proteomes" id="UP000288805">
    <property type="component" value="Unassembled WGS sequence"/>
</dbReference>
<feature type="compositionally biased region" description="Basic and acidic residues" evidence="1">
    <location>
        <begin position="12"/>
        <end position="25"/>
    </location>
</feature>
<dbReference type="AlphaFoldDB" id="A0A438E9P5"/>
<sequence length="126" mass="14046">MAVVEFLADYKRKDSSKVESLEDSHATGGGDEVSRDHNALRMGSGKTLNVREGRGTLQVNPKRSTPKTFLLSRVQVKKAKWEQAKSSPYTHGQGHEGRGELNRKKKNNTLSIESVGVCIHPRPHRK</sequence>
<organism evidence="2 3">
    <name type="scientific">Vitis vinifera</name>
    <name type="common">Grape</name>
    <dbReference type="NCBI Taxonomy" id="29760"/>
    <lineage>
        <taxon>Eukaryota</taxon>
        <taxon>Viridiplantae</taxon>
        <taxon>Streptophyta</taxon>
        <taxon>Embryophyta</taxon>
        <taxon>Tracheophyta</taxon>
        <taxon>Spermatophyta</taxon>
        <taxon>Magnoliopsida</taxon>
        <taxon>eudicotyledons</taxon>
        <taxon>Gunneridae</taxon>
        <taxon>Pentapetalae</taxon>
        <taxon>rosids</taxon>
        <taxon>Vitales</taxon>
        <taxon>Vitaceae</taxon>
        <taxon>Viteae</taxon>
        <taxon>Vitis</taxon>
    </lineage>
</organism>
<feature type="compositionally biased region" description="Polar residues" evidence="1">
    <location>
        <begin position="57"/>
        <end position="67"/>
    </location>
</feature>
<reference evidence="2 3" key="1">
    <citation type="journal article" date="2018" name="PLoS Genet.">
        <title>Population sequencing reveals clonal diversity and ancestral inbreeding in the grapevine cultivar Chardonnay.</title>
        <authorList>
            <person name="Roach M.J."/>
            <person name="Johnson D.L."/>
            <person name="Bohlmann J."/>
            <person name="van Vuuren H.J."/>
            <person name="Jones S.J."/>
            <person name="Pretorius I.S."/>
            <person name="Schmidt S.A."/>
            <person name="Borneman A.R."/>
        </authorList>
    </citation>
    <scope>NUCLEOTIDE SEQUENCE [LARGE SCALE GENOMIC DNA]</scope>
    <source>
        <strain evidence="3">cv. Chardonnay</strain>
        <tissue evidence="2">Leaf</tissue>
    </source>
</reference>
<dbReference type="EMBL" id="QGNW01001351">
    <property type="protein sequence ID" value="RVW44491.1"/>
    <property type="molecule type" value="Genomic_DNA"/>
</dbReference>
<feature type="compositionally biased region" description="Basic and acidic residues" evidence="1">
    <location>
        <begin position="93"/>
        <end position="102"/>
    </location>
</feature>
<name>A0A438E9P5_VITVI</name>
<accession>A0A438E9P5</accession>
<evidence type="ECO:0000256" key="1">
    <source>
        <dbReference type="SAM" id="MobiDB-lite"/>
    </source>
</evidence>
<proteinExistence type="predicted"/>
<evidence type="ECO:0000313" key="2">
    <source>
        <dbReference type="EMBL" id="RVW44491.1"/>
    </source>
</evidence>
<evidence type="ECO:0000313" key="3">
    <source>
        <dbReference type="Proteomes" id="UP000288805"/>
    </source>
</evidence>
<comment type="caution">
    <text evidence="2">The sequence shown here is derived from an EMBL/GenBank/DDBJ whole genome shotgun (WGS) entry which is preliminary data.</text>
</comment>